<dbReference type="GO" id="GO:0051176">
    <property type="term" value="P:positive regulation of sulfur metabolic process"/>
    <property type="evidence" value="ECO:0007669"/>
    <property type="project" value="UniProtKB-ARBA"/>
</dbReference>
<dbReference type="KEGG" id="boe:106298483"/>
<dbReference type="GeneID" id="106299977"/>
<dbReference type="KEGG" id="boe:106299977"/>
<dbReference type="Gramene" id="Bo6g106280.1">
    <property type="protein sequence ID" value="Bo6g106280.1"/>
    <property type="gene ID" value="Bo6g106280"/>
</dbReference>
<dbReference type="PANTHER" id="PTHR43597:SF5">
    <property type="entry name" value="SUFE-LIKE PROTEIN 2, CHLOROPLASTIC"/>
    <property type="match status" value="1"/>
</dbReference>
<comment type="subcellular location">
    <subcellularLocation>
        <location evidence="1">Plastid</location>
        <location evidence="1">Chloroplast</location>
    </subcellularLocation>
</comment>
<name>A0A0D3CYT4_BRAOL</name>
<dbReference type="GO" id="GO:0008047">
    <property type="term" value="F:enzyme activator activity"/>
    <property type="evidence" value="ECO:0007669"/>
    <property type="project" value="UniProtKB-ARBA"/>
</dbReference>
<sequence>MNSSSLNVLVSPPLISTSTPTLKAFHRPNFSSKPSKRISCMHDPSINLNFGSKSNPKHDFPVSFATAFVEAPLGTTTTTTTSADKLHLLVSEFRSLTEPIDRVKRLLSYATALAPLDDSARVPANRVTGCTTQVWLEIKVDELGRMRFKADSDSEISKGFCSCLIWILDGAKPEEVMGVRGEDLSEMNVGVHGKVQSRVNTWHNVLMSMQKRTKALVGDADVVHREGDRSAPHQHNLLFDYVNGRSYVESASKVHRDYSISVLPLGYDFTI</sequence>
<keyword evidence="3" id="KW-0150">Chloroplast</keyword>
<dbReference type="RefSeq" id="XP_013591459.1">
    <property type="nucleotide sequence ID" value="XM_013736005.1"/>
</dbReference>
<organism evidence="6 7">
    <name type="scientific">Brassica oleracea var. oleracea</name>
    <dbReference type="NCBI Taxonomy" id="109376"/>
    <lineage>
        <taxon>Eukaryota</taxon>
        <taxon>Viridiplantae</taxon>
        <taxon>Streptophyta</taxon>
        <taxon>Embryophyta</taxon>
        <taxon>Tracheophyta</taxon>
        <taxon>Spermatophyta</taxon>
        <taxon>Magnoliopsida</taxon>
        <taxon>eudicotyledons</taxon>
        <taxon>Gunneridae</taxon>
        <taxon>Pentapetalae</taxon>
        <taxon>rosids</taxon>
        <taxon>malvids</taxon>
        <taxon>Brassicales</taxon>
        <taxon>Brassicaceae</taxon>
        <taxon>Brassiceae</taxon>
        <taxon>Brassica</taxon>
    </lineage>
</organism>
<feature type="domain" description="Fe-S metabolism associated" evidence="5">
    <location>
        <begin position="91"/>
        <end position="211"/>
    </location>
</feature>
<keyword evidence="7" id="KW-1185">Reference proteome</keyword>
<dbReference type="Gene3D" id="3.90.1010.10">
    <property type="match status" value="1"/>
</dbReference>
<dbReference type="GeneID" id="106298483"/>
<evidence type="ECO:0000256" key="2">
    <source>
        <dbReference type="ARBA" id="ARBA00010282"/>
    </source>
</evidence>
<keyword evidence="4" id="KW-0934">Plastid</keyword>
<proteinExistence type="inferred from homology"/>
<dbReference type="eggNOG" id="ENOG502S1HZ">
    <property type="taxonomic scope" value="Eukaryota"/>
</dbReference>
<protein>
    <recommendedName>
        <fullName evidence="5">Fe-S metabolism associated domain-containing protein</fullName>
    </recommendedName>
</protein>
<evidence type="ECO:0000313" key="6">
    <source>
        <dbReference type="EnsemblPlants" id="Bo6g106350.1"/>
    </source>
</evidence>
<dbReference type="GO" id="GO:0009507">
    <property type="term" value="C:chloroplast"/>
    <property type="evidence" value="ECO:0007669"/>
    <property type="project" value="UniProtKB-SubCell"/>
</dbReference>
<dbReference type="STRING" id="109376.A0A0D3CYT4"/>
<dbReference type="FunFam" id="3.90.1010.10:FF:000010">
    <property type="entry name" value="Quinolinate synthase, chloroplastic"/>
    <property type="match status" value="1"/>
</dbReference>
<dbReference type="RefSeq" id="XP_013590068.1">
    <property type="nucleotide sequence ID" value="XM_013734614.1"/>
</dbReference>
<dbReference type="Pfam" id="PF02657">
    <property type="entry name" value="SufE"/>
    <property type="match status" value="1"/>
</dbReference>
<dbReference type="SUPFAM" id="SSF82649">
    <property type="entry name" value="SufE/NifU"/>
    <property type="match status" value="1"/>
</dbReference>
<reference evidence="6 7" key="1">
    <citation type="journal article" date="2014" name="Genome Biol.">
        <title>Transcriptome and methylome profiling reveals relics of genome dominance in the mesopolyploid Brassica oleracea.</title>
        <authorList>
            <person name="Parkin I.A."/>
            <person name="Koh C."/>
            <person name="Tang H."/>
            <person name="Robinson S.J."/>
            <person name="Kagale S."/>
            <person name="Clarke W.E."/>
            <person name="Town C.D."/>
            <person name="Nixon J."/>
            <person name="Krishnakumar V."/>
            <person name="Bidwell S.L."/>
            <person name="Denoeud F."/>
            <person name="Belcram H."/>
            <person name="Links M.G."/>
            <person name="Just J."/>
            <person name="Clarke C."/>
            <person name="Bender T."/>
            <person name="Huebert T."/>
            <person name="Mason A.S."/>
            <person name="Pires J.C."/>
            <person name="Barker G."/>
            <person name="Moore J."/>
            <person name="Walley P.G."/>
            <person name="Manoli S."/>
            <person name="Batley J."/>
            <person name="Edwards D."/>
            <person name="Nelson M.N."/>
            <person name="Wang X."/>
            <person name="Paterson A.H."/>
            <person name="King G."/>
            <person name="Bancroft I."/>
            <person name="Chalhoub B."/>
            <person name="Sharpe A.G."/>
        </authorList>
    </citation>
    <scope>NUCLEOTIDE SEQUENCE</scope>
    <source>
        <strain evidence="7">cv. TO1000</strain>
        <strain evidence="6">TO1000</strain>
    </source>
</reference>
<dbReference type="OMA" id="VWLEIKV"/>
<comment type="similarity">
    <text evidence="2">Belongs to the SufE family.</text>
</comment>
<dbReference type="GO" id="GO:0016226">
    <property type="term" value="P:iron-sulfur cluster assembly"/>
    <property type="evidence" value="ECO:0007669"/>
    <property type="project" value="UniProtKB-ARBA"/>
</dbReference>
<evidence type="ECO:0000313" key="7">
    <source>
        <dbReference type="Proteomes" id="UP000032141"/>
    </source>
</evidence>
<evidence type="ECO:0000256" key="3">
    <source>
        <dbReference type="ARBA" id="ARBA00022528"/>
    </source>
</evidence>
<dbReference type="AlphaFoldDB" id="A0A0D3CYT4"/>
<accession>A0A0D3CYT4</accession>
<evidence type="ECO:0000256" key="4">
    <source>
        <dbReference type="ARBA" id="ARBA00022640"/>
    </source>
</evidence>
<evidence type="ECO:0000259" key="5">
    <source>
        <dbReference type="Pfam" id="PF02657"/>
    </source>
</evidence>
<reference evidence="6" key="2">
    <citation type="submission" date="2015-03" db="UniProtKB">
        <authorList>
            <consortium name="EnsemblPlants"/>
        </authorList>
    </citation>
    <scope>IDENTIFICATION</scope>
</reference>
<dbReference type="Proteomes" id="UP000032141">
    <property type="component" value="Chromosome C6"/>
</dbReference>
<dbReference type="EnsemblPlants" id="Bo6g106350.1">
    <property type="protein sequence ID" value="Bo6g106350.1"/>
    <property type="gene ID" value="Bo6g106350"/>
</dbReference>
<evidence type="ECO:0000256" key="1">
    <source>
        <dbReference type="ARBA" id="ARBA00004229"/>
    </source>
</evidence>
<dbReference type="InterPro" id="IPR003808">
    <property type="entry name" value="Fe-S_metab-assoc_dom"/>
</dbReference>
<dbReference type="PANTHER" id="PTHR43597">
    <property type="entry name" value="SULFUR ACCEPTOR PROTEIN CSDE"/>
    <property type="match status" value="1"/>
</dbReference>
<dbReference type="Gramene" id="Bo6g106350.1">
    <property type="protein sequence ID" value="Bo6g106350.1"/>
    <property type="gene ID" value="Bo6g106350"/>
</dbReference>
<dbReference type="HOGENOM" id="CLU_077250_0_0_1"/>
<dbReference type="EnsemblPlants" id="Bo6g106280.1">
    <property type="protein sequence ID" value="Bo6g106280.1"/>
    <property type="gene ID" value="Bo6g106280"/>
</dbReference>
<dbReference type="OrthoDB" id="411584at2759"/>